<proteinExistence type="predicted"/>
<organism evidence="2 3">
    <name type="scientific">Limimaricola soesokkakensis</name>
    <dbReference type="NCBI Taxonomy" id="1343159"/>
    <lineage>
        <taxon>Bacteria</taxon>
        <taxon>Pseudomonadati</taxon>
        <taxon>Pseudomonadota</taxon>
        <taxon>Alphaproteobacteria</taxon>
        <taxon>Rhodobacterales</taxon>
        <taxon>Paracoccaceae</taxon>
        <taxon>Limimaricola</taxon>
    </lineage>
</organism>
<dbReference type="Pfam" id="PF00873">
    <property type="entry name" value="ACR_tran"/>
    <property type="match status" value="1"/>
</dbReference>
<dbReference type="PRINTS" id="PR00702">
    <property type="entry name" value="ACRIFLAVINRP"/>
</dbReference>
<accession>A0A2P8CQR2</accession>
<feature type="transmembrane region" description="Helical" evidence="1">
    <location>
        <begin position="900"/>
        <end position="920"/>
    </location>
</feature>
<dbReference type="Gene3D" id="3.30.70.1430">
    <property type="entry name" value="Multidrug efflux transporter AcrB pore domain"/>
    <property type="match status" value="2"/>
</dbReference>
<feature type="transmembrane region" description="Helical" evidence="1">
    <location>
        <begin position="429"/>
        <end position="449"/>
    </location>
</feature>
<feature type="transmembrane region" description="Helical" evidence="1">
    <location>
        <begin position="926"/>
        <end position="950"/>
    </location>
</feature>
<keyword evidence="3" id="KW-1185">Reference proteome</keyword>
<keyword evidence="1" id="KW-1133">Transmembrane helix</keyword>
<dbReference type="SUPFAM" id="SSF82693">
    <property type="entry name" value="Multidrug efflux transporter AcrB pore domain, PN1, PN2, PC1 and PC2 subdomains"/>
    <property type="match status" value="1"/>
</dbReference>
<feature type="transmembrane region" description="Helical" evidence="1">
    <location>
        <begin position="971"/>
        <end position="990"/>
    </location>
</feature>
<dbReference type="InterPro" id="IPR027463">
    <property type="entry name" value="AcrB_DN_DC_subdom"/>
</dbReference>
<evidence type="ECO:0000313" key="2">
    <source>
        <dbReference type="EMBL" id="PSK87315.1"/>
    </source>
</evidence>
<keyword evidence="1" id="KW-0812">Transmembrane</keyword>
<dbReference type="GO" id="GO:0005886">
    <property type="term" value="C:plasma membrane"/>
    <property type="evidence" value="ECO:0007669"/>
    <property type="project" value="TreeGrafter"/>
</dbReference>
<feature type="transmembrane region" description="Helical" evidence="1">
    <location>
        <begin position="357"/>
        <end position="377"/>
    </location>
</feature>
<comment type="caution">
    <text evidence="2">The sequence shown here is derived from an EMBL/GenBank/DDBJ whole genome shotgun (WGS) entry which is preliminary data.</text>
</comment>
<dbReference type="EMBL" id="PYGB01000003">
    <property type="protein sequence ID" value="PSK87315.1"/>
    <property type="molecule type" value="Genomic_DNA"/>
</dbReference>
<feature type="transmembrane region" description="Helical" evidence="1">
    <location>
        <begin position="383"/>
        <end position="403"/>
    </location>
</feature>
<dbReference type="InterPro" id="IPR001036">
    <property type="entry name" value="Acrflvin-R"/>
</dbReference>
<feature type="transmembrane region" description="Helical" evidence="1">
    <location>
        <begin position="1002"/>
        <end position="1027"/>
    </location>
</feature>
<feature type="transmembrane region" description="Helical" evidence="1">
    <location>
        <begin position="526"/>
        <end position="546"/>
    </location>
</feature>
<dbReference type="AlphaFoldDB" id="A0A2P8CQR2"/>
<sequence>MSGLPAGGVLSYFTRHPTAANLLLALMLVAGLLALPNMRAQYFPDIVIDRISVTAEWEGAGAEDVDTGIVQILEPALRTVDGVTGSEATASEGRASVSLDFAPGHDMDRAEKDVATAIDGLSGLPEGVETPELRRAAWSDRVTDMVLTGPVPLDRLGRIADDTVALLFEAGVTRATVQGLAAPQILVEVSTLSLIRHDLSLSQIAEAVAREARANPAGEVSGAARLRTGQPAQAPEEVAAIVLRQQPDGTSLSLGEVAEIRTLGPGRDRAYFVDDDPALLIRVERSAEGDAIGLQREVEAVAREIRTGLPEGVSLQLTNSQAEQISGRLALLLDNGLTGLALVLALLFLFLNTRTAIWVAAGIPVSMLAALALMHAAGLTLNMISLFALILTLGIVVDDAIVVGEHADWRARRLGEDPETAAERAARRMFLPVFCASLTTIIAFWGLVLIGGRFGDLIRDIPVTVILVLVASLVECFLVLPNHLSHAAAAALRARWYDWPSRQVDRGFRALRERGFRPLMGLAVRARYAVVAGALLALSGQVALVISGEVQWRFFSAPERGSVTGNFAMLPGATPEDGMAQLREMQRAADAVAMRFEAETGVNPVTSALGQIGGGAGRGLSGTDDREPWQFGGLSVELIDADLRPISSGEFLAALQEEIVTLPAAETVSFRSWGAGPGGDAIDIEISGAEADRLKRAAEALKARLSTYPEISGLEDSLPWDKEEIALALTARGRALGFDIDGLGAELRDRLGGIEAASYPVGARQATIRVELPDDEIAADFLDRTLLRSEAGDWLPLADIVTVERRDGFSTLRRENGLLLVSVNGGLDDEDADRASAIMTEIETEILPALEAEFGVVTALSGLSEQEDEFLGDAQVALILCLTGIYLVLAWIFGSWSRPLVVMSIVPFGLVGAIWGHAWWGIPLSMFSVIGLIGMVGIVINDSIVLVTTIDEHARTRDLVTSVIDGTCERLRPVFLTTATTVLGLSPLLYEGSAQAQFLKPTVITLVYGLGFGFVLVLFVVPALVVIGADIGRLLRSARRGLRRGLRAAWLGAALGAALFALLLMPPLLGTAPLAPALPSGFWPAFLIYALLLACGLATILAFSAFTGRSGRRS</sequence>
<dbReference type="GO" id="GO:0042910">
    <property type="term" value="F:xenobiotic transmembrane transporter activity"/>
    <property type="evidence" value="ECO:0007669"/>
    <property type="project" value="TreeGrafter"/>
</dbReference>
<dbReference type="Gene3D" id="1.20.1640.10">
    <property type="entry name" value="Multidrug efflux transporter AcrB transmembrane domain"/>
    <property type="match status" value="2"/>
</dbReference>
<dbReference type="Gene3D" id="3.30.70.1320">
    <property type="entry name" value="Multidrug efflux transporter AcrB pore domain like"/>
    <property type="match status" value="1"/>
</dbReference>
<feature type="transmembrane region" description="Helical" evidence="1">
    <location>
        <begin position="1081"/>
        <end position="1106"/>
    </location>
</feature>
<feature type="transmembrane region" description="Helical" evidence="1">
    <location>
        <begin position="874"/>
        <end position="893"/>
    </location>
</feature>
<protein>
    <submittedName>
        <fullName evidence="2">Multidrug efflux pump subunit AcrB</fullName>
    </submittedName>
</protein>
<feature type="transmembrane region" description="Helical" evidence="1">
    <location>
        <begin position="1048"/>
        <end position="1069"/>
    </location>
</feature>
<feature type="transmembrane region" description="Helical" evidence="1">
    <location>
        <begin position="329"/>
        <end position="350"/>
    </location>
</feature>
<dbReference type="PANTHER" id="PTHR32063:SF33">
    <property type="entry name" value="RND SUPERFAMILY EFFLUX PUMP PERMEASE COMPONENT"/>
    <property type="match status" value="1"/>
</dbReference>
<dbReference type="Gene3D" id="3.30.70.1440">
    <property type="entry name" value="Multidrug efflux transporter AcrB pore domain"/>
    <property type="match status" value="1"/>
</dbReference>
<dbReference type="PANTHER" id="PTHR32063">
    <property type="match status" value="1"/>
</dbReference>
<dbReference type="Proteomes" id="UP000240624">
    <property type="component" value="Unassembled WGS sequence"/>
</dbReference>
<keyword evidence="1" id="KW-0472">Membrane</keyword>
<name>A0A2P8CQR2_9RHOB</name>
<reference evidence="2 3" key="1">
    <citation type="submission" date="2018-03" db="EMBL/GenBank/DDBJ databases">
        <title>Genomic Encyclopedia of Archaeal and Bacterial Type Strains, Phase II (KMG-II): from individual species to whole genera.</title>
        <authorList>
            <person name="Goeker M."/>
        </authorList>
    </citation>
    <scope>NUCLEOTIDE SEQUENCE [LARGE SCALE GENOMIC DNA]</scope>
    <source>
        <strain evidence="2 3">DSM 29956</strain>
    </source>
</reference>
<evidence type="ECO:0000313" key="3">
    <source>
        <dbReference type="Proteomes" id="UP000240624"/>
    </source>
</evidence>
<dbReference type="SUPFAM" id="SSF82714">
    <property type="entry name" value="Multidrug efflux transporter AcrB TolC docking domain, DN and DC subdomains"/>
    <property type="match status" value="2"/>
</dbReference>
<evidence type="ECO:0000256" key="1">
    <source>
        <dbReference type="SAM" id="Phobius"/>
    </source>
</evidence>
<dbReference type="RefSeq" id="WP_085894427.1">
    <property type="nucleotide sequence ID" value="NZ_FWFY01000001.1"/>
</dbReference>
<gene>
    <name evidence="2" type="ORF">CLV79_103366</name>
</gene>
<dbReference type="Gene3D" id="3.30.2090.10">
    <property type="entry name" value="Multidrug efflux transporter AcrB TolC docking domain, DN and DC subdomains"/>
    <property type="match status" value="2"/>
</dbReference>
<dbReference type="OrthoDB" id="174266at2"/>
<dbReference type="SUPFAM" id="SSF82866">
    <property type="entry name" value="Multidrug efflux transporter AcrB transmembrane domain"/>
    <property type="match status" value="2"/>
</dbReference>
<feature type="transmembrane region" description="Helical" evidence="1">
    <location>
        <begin position="461"/>
        <end position="480"/>
    </location>
</feature>